<evidence type="ECO:0000313" key="2">
    <source>
        <dbReference type="EMBL" id="OAZ09762.1"/>
    </source>
</evidence>
<comment type="caution">
    <text evidence="2">The sequence shown here is derived from an EMBL/GenBank/DDBJ whole genome shotgun (WGS) entry which is preliminary data.</text>
</comment>
<dbReference type="InterPro" id="IPR036514">
    <property type="entry name" value="SGNH_hydro_sf"/>
</dbReference>
<evidence type="ECO:0000259" key="1">
    <source>
        <dbReference type="Pfam" id="PF13472"/>
    </source>
</evidence>
<accession>A0A853KZM8</accession>
<dbReference type="PANTHER" id="PTHR30383">
    <property type="entry name" value="THIOESTERASE 1/PROTEASE 1/LYSOPHOSPHOLIPASE L1"/>
    <property type="match status" value="1"/>
</dbReference>
<dbReference type="PANTHER" id="PTHR30383:SF5">
    <property type="entry name" value="SGNH HYDROLASE-TYPE ESTERASE DOMAIN-CONTAINING PROTEIN"/>
    <property type="match status" value="1"/>
</dbReference>
<dbReference type="RefSeq" id="WP_064781135.1">
    <property type="nucleotide sequence ID" value="NZ_JPVZ01000004.1"/>
</dbReference>
<evidence type="ECO:0000313" key="3">
    <source>
        <dbReference type="Proteomes" id="UP000094009"/>
    </source>
</evidence>
<proteinExistence type="predicted"/>
<name>A0A853KZM8_9PROT</name>
<dbReference type="SUPFAM" id="SSF52266">
    <property type="entry name" value="SGNH hydrolase"/>
    <property type="match status" value="1"/>
</dbReference>
<dbReference type="Pfam" id="PF13472">
    <property type="entry name" value="Lipase_GDSL_2"/>
    <property type="match status" value="1"/>
</dbReference>
<gene>
    <name evidence="2" type="ORF">TH4_11270</name>
</gene>
<protein>
    <submittedName>
        <fullName evidence="2">Acyl-CoA thioesterase</fullName>
    </submittedName>
</protein>
<reference evidence="2 3" key="1">
    <citation type="submission" date="2014-07" db="EMBL/GenBank/DDBJ databases">
        <title>Draft genome sequence of Thalassospira tepidiphila 1-1B.</title>
        <authorList>
            <person name="Lai Q."/>
            <person name="Shao Z."/>
        </authorList>
    </citation>
    <scope>NUCLEOTIDE SEQUENCE [LARGE SCALE GENOMIC DNA]</scope>
    <source>
        <strain evidence="2 3">MCCC 1A03514</strain>
    </source>
</reference>
<dbReference type="Proteomes" id="UP000094009">
    <property type="component" value="Unassembled WGS sequence"/>
</dbReference>
<dbReference type="AlphaFoldDB" id="A0A853KZM8"/>
<dbReference type="GO" id="GO:0004622">
    <property type="term" value="F:phosphatidylcholine lysophospholipase activity"/>
    <property type="evidence" value="ECO:0007669"/>
    <property type="project" value="TreeGrafter"/>
</dbReference>
<dbReference type="EMBL" id="JPVZ01000004">
    <property type="protein sequence ID" value="OAZ09762.1"/>
    <property type="molecule type" value="Genomic_DNA"/>
</dbReference>
<feature type="domain" description="SGNH hydrolase-type esterase" evidence="1">
    <location>
        <begin position="12"/>
        <end position="196"/>
    </location>
</feature>
<organism evidence="2 3">
    <name type="scientific">Thalassospira tepidiphila MCCC 1A03514</name>
    <dbReference type="NCBI Taxonomy" id="1177930"/>
    <lineage>
        <taxon>Bacteria</taxon>
        <taxon>Pseudomonadati</taxon>
        <taxon>Pseudomonadota</taxon>
        <taxon>Alphaproteobacteria</taxon>
        <taxon>Rhodospirillales</taxon>
        <taxon>Thalassospiraceae</taxon>
        <taxon>Thalassospira</taxon>
    </lineage>
</organism>
<dbReference type="Gene3D" id="3.40.50.1110">
    <property type="entry name" value="SGNH hydrolase"/>
    <property type="match status" value="1"/>
</dbReference>
<sequence>MTTGAIGHRICCFGDSLVNGVRDGEKGGWPMRLARRLLDEAGRDVTIYNLGIRAETSEGLKARWQVEANLRMVEEFPTVLIFSFGVNDANHAEDRGEETTMRVSPAKSAANAAEIIGAASKLAPTLWVGPQAVINGSKSSQEINQRLEGLNQIYLETARGFDVPYLDLLATTLEDDTWQRALRRGDGYHPDKFGYDRLAELIWEWGALQKTIGLSASDD</sequence>
<dbReference type="InterPro" id="IPR051532">
    <property type="entry name" value="Ester_Hydrolysis_Enzymes"/>
</dbReference>
<dbReference type="InterPro" id="IPR013830">
    <property type="entry name" value="SGNH_hydro"/>
</dbReference>